<name>A0A6J5UGH6_PRUAR</name>
<dbReference type="Gene3D" id="3.30.710.10">
    <property type="entry name" value="Potassium Channel Kv1.1, Chain A"/>
    <property type="match status" value="1"/>
</dbReference>
<dbReference type="AlphaFoldDB" id="A0A6J5UGH6"/>
<dbReference type="SUPFAM" id="SSF54695">
    <property type="entry name" value="POZ domain"/>
    <property type="match status" value="1"/>
</dbReference>
<keyword evidence="2" id="KW-0833">Ubl conjugation pathway</keyword>
<feature type="region of interest" description="Disordered" evidence="4">
    <location>
        <begin position="514"/>
        <end position="538"/>
    </location>
</feature>
<dbReference type="PANTHER" id="PTHR32370">
    <property type="entry name" value="OS12G0117600 PROTEIN"/>
    <property type="match status" value="1"/>
</dbReference>
<dbReference type="InterPro" id="IPR027356">
    <property type="entry name" value="NPH3_dom"/>
</dbReference>
<reference evidence="6 7" key="1">
    <citation type="submission" date="2020-05" db="EMBL/GenBank/DDBJ databases">
        <authorList>
            <person name="Campoy J."/>
            <person name="Schneeberger K."/>
            <person name="Spophaly S."/>
        </authorList>
    </citation>
    <scope>NUCLEOTIDE SEQUENCE [LARGE SCALE GENOMIC DNA]</scope>
    <source>
        <strain evidence="6">PruArmRojPasFocal</strain>
    </source>
</reference>
<organism evidence="6 7">
    <name type="scientific">Prunus armeniaca</name>
    <name type="common">Apricot</name>
    <name type="synonym">Armeniaca vulgaris</name>
    <dbReference type="NCBI Taxonomy" id="36596"/>
    <lineage>
        <taxon>Eukaryota</taxon>
        <taxon>Viridiplantae</taxon>
        <taxon>Streptophyta</taxon>
        <taxon>Embryophyta</taxon>
        <taxon>Tracheophyta</taxon>
        <taxon>Spermatophyta</taxon>
        <taxon>Magnoliopsida</taxon>
        <taxon>eudicotyledons</taxon>
        <taxon>Gunneridae</taxon>
        <taxon>Pentapetalae</taxon>
        <taxon>rosids</taxon>
        <taxon>fabids</taxon>
        <taxon>Rosales</taxon>
        <taxon>Rosaceae</taxon>
        <taxon>Amygdaloideae</taxon>
        <taxon>Amygdaleae</taxon>
        <taxon>Prunus</taxon>
    </lineage>
</organism>
<feature type="compositionally biased region" description="Basic and acidic residues" evidence="4">
    <location>
        <begin position="644"/>
        <end position="666"/>
    </location>
</feature>
<dbReference type="GO" id="GO:0016567">
    <property type="term" value="P:protein ubiquitination"/>
    <property type="evidence" value="ECO:0007669"/>
    <property type="project" value="UniProtKB-UniPathway"/>
</dbReference>
<feature type="region of interest" description="Disordered" evidence="4">
    <location>
        <begin position="633"/>
        <end position="666"/>
    </location>
</feature>
<evidence type="ECO:0000256" key="1">
    <source>
        <dbReference type="ARBA" id="ARBA00004906"/>
    </source>
</evidence>
<feature type="domain" description="NPH3" evidence="5">
    <location>
        <begin position="233"/>
        <end position="510"/>
    </location>
</feature>
<dbReference type="Pfam" id="PF03000">
    <property type="entry name" value="NPH3"/>
    <property type="match status" value="1"/>
</dbReference>
<dbReference type="PROSITE" id="PS51649">
    <property type="entry name" value="NPH3"/>
    <property type="match status" value="1"/>
</dbReference>
<evidence type="ECO:0000259" key="5">
    <source>
        <dbReference type="PROSITE" id="PS51649"/>
    </source>
</evidence>
<dbReference type="InterPro" id="IPR011333">
    <property type="entry name" value="SKP1/BTB/POZ_sf"/>
</dbReference>
<evidence type="ECO:0000313" key="7">
    <source>
        <dbReference type="Proteomes" id="UP000507222"/>
    </source>
</evidence>
<accession>A0A6J5UGH6</accession>
<comment type="similarity">
    <text evidence="3">Belongs to the NPH3 family.</text>
</comment>
<evidence type="ECO:0000313" key="6">
    <source>
        <dbReference type="EMBL" id="CAB4275580.1"/>
    </source>
</evidence>
<sequence length="666" mass="74652">MRDGGSSRHLVGGKMIIRNHPKGHIVAAESTNPEMKFMKIGTKPDTFCTEEASRTVISDVQSDLLIQINNISYLLHKFPLVPKCGLLQRLCSDSGDSEKVSIELHDIPGGEDAFELCAKFCYGITINLSAYNFVPAFCAAKFLRMTESLEKGNFVPKLEAFFNSCILEGWKDSITTLETTVKLPDWSENLGIIRKCIDSIVEKILTPPAKVSWSYTYTRPGYTKKQHHSVPKDWWTEDISDLDVDLFRCIITAVASTYMLPPQLIGEALHVYACRWLPDTTRPPPQTDEQFMEKNRRIVDTIVSMIPGDKRAVCVGFLLRLLIVANYLGVSPVTKTELLRRSSLQLQEATVNDLISPSHSPTDPEFYDIDLVVAVLRSFLVLWRRQSPAAASASESNGSSAQFLGTMRKVGKLIDSYLQVVARDANMPVSKLVSLAEALPDIAREDHDDIYKAINIYLKEHGDLSKTDKKRLCRILDCQKLSPEVRAHAVKNERLPLRTVVQVLFFEQDRDRASNSKAAATHDHHHKHKLPPLMPSQSQSQELFSTGKQTVPTSRELDIHNGHGHGHGKLKLGAADHHDKFTSSRGDHSTRRINVAGKKDYPLHLQTKRSDGKFPVGTEIKIVSSTEIQEQVEHQLETGSGSKLDVKRMIQRGSRSDHGRDKGKDR</sequence>
<evidence type="ECO:0000256" key="3">
    <source>
        <dbReference type="PROSITE-ProRule" id="PRU00982"/>
    </source>
</evidence>
<dbReference type="EMBL" id="CAEKDK010000004">
    <property type="protein sequence ID" value="CAB4275580.1"/>
    <property type="molecule type" value="Genomic_DNA"/>
</dbReference>
<dbReference type="UniPathway" id="UPA00143"/>
<dbReference type="Proteomes" id="UP000507222">
    <property type="component" value="Unassembled WGS sequence"/>
</dbReference>
<evidence type="ECO:0000256" key="2">
    <source>
        <dbReference type="ARBA" id="ARBA00022786"/>
    </source>
</evidence>
<proteinExistence type="inferred from homology"/>
<protein>
    <recommendedName>
        <fullName evidence="5">NPH3 domain-containing protein</fullName>
    </recommendedName>
</protein>
<dbReference type="InterPro" id="IPR043454">
    <property type="entry name" value="NPH3/RPT2-like"/>
</dbReference>
<gene>
    <name evidence="6" type="ORF">CURHAP_LOCUS24506</name>
</gene>
<comment type="pathway">
    <text evidence="1">Protein modification; protein ubiquitination.</text>
</comment>
<evidence type="ECO:0000256" key="4">
    <source>
        <dbReference type="SAM" id="MobiDB-lite"/>
    </source>
</evidence>